<dbReference type="NCBIfam" id="NF037982">
    <property type="entry name" value="Nramp_1"/>
    <property type="match status" value="1"/>
</dbReference>
<feature type="transmembrane region" description="Helical" evidence="6">
    <location>
        <begin position="151"/>
        <end position="169"/>
    </location>
</feature>
<dbReference type="RefSeq" id="WP_345458996.1">
    <property type="nucleotide sequence ID" value="NZ_BAABKG010000003.1"/>
</dbReference>
<dbReference type="Pfam" id="PF01566">
    <property type="entry name" value="Nramp"/>
    <property type="match status" value="1"/>
</dbReference>
<reference evidence="8" key="1">
    <citation type="journal article" date="2019" name="Int. J. Syst. Evol. Microbiol.">
        <title>The Global Catalogue of Microorganisms (GCM) 10K type strain sequencing project: providing services to taxonomists for standard genome sequencing and annotation.</title>
        <authorList>
            <consortium name="The Broad Institute Genomics Platform"/>
            <consortium name="The Broad Institute Genome Sequencing Center for Infectious Disease"/>
            <person name="Wu L."/>
            <person name="Ma J."/>
        </authorList>
    </citation>
    <scope>NUCLEOTIDE SEQUENCE [LARGE SCALE GENOMIC DNA]</scope>
    <source>
        <strain evidence="8">JCM 18459</strain>
    </source>
</reference>
<sequence>MYQQSPPVKARARVRGPLPLLGPAFVTAIAYVDPGNFATNITAGSTFGYLLVWVVIVSNLMAMLIQYLSAKAGIATGKSLPALCREHFPRRVTRGLWLQGELVAIATDIAEVIGGAIALKLLFDIPLLAGGLITAAVAFSLLVLQSRGHRPFEVAITGLLLVILVGFLYDVARSGLEPLAILDGTVPRFEGSESVLLAAGMLGATVMPHAIYLHGALTSRRYVRTTEDERRALLRSQRTDVITAMTIAGLMNLSLLVVAAGVLRGGEPVDTIEGAHAGLGDALGPAAALLFALALLASGFASSSVGTLSGQIVMEGFLRTRIPLVLRRLVALAPAVVVIAIGVDPTRALVLSQVVLSFGIPFALVPLILFTRRRDVMGSLVNRAATTRVAWAVAAVIIALNLALIWLTFA</sequence>
<keyword evidence="2 6" id="KW-0813">Transport</keyword>
<dbReference type="NCBIfam" id="NF001923">
    <property type="entry name" value="PRK00701.1"/>
    <property type="match status" value="1"/>
</dbReference>
<keyword evidence="6" id="KW-1003">Cell membrane</keyword>
<feature type="transmembrane region" description="Helical" evidence="6">
    <location>
        <begin position="125"/>
        <end position="144"/>
    </location>
</feature>
<dbReference type="NCBIfam" id="TIGR01197">
    <property type="entry name" value="nramp"/>
    <property type="match status" value="1"/>
</dbReference>
<evidence type="ECO:0000313" key="7">
    <source>
        <dbReference type="EMBL" id="GAA5149944.1"/>
    </source>
</evidence>
<comment type="subcellular location">
    <subcellularLocation>
        <location evidence="6">Cell membrane</location>
        <topology evidence="6">Multi-pass membrane protein</topology>
    </subcellularLocation>
    <subcellularLocation>
        <location evidence="1">Membrane</location>
        <topology evidence="1">Multi-pass membrane protein</topology>
    </subcellularLocation>
</comment>
<dbReference type="PRINTS" id="PR00447">
    <property type="entry name" value="NATRESASSCMP"/>
</dbReference>
<gene>
    <name evidence="6" type="primary">mntH</name>
    <name evidence="7" type="ORF">GCM10023340_26060</name>
</gene>
<protein>
    <recommendedName>
        <fullName evidence="6">Divalent metal cation transporter MntH</fullName>
    </recommendedName>
</protein>
<feature type="transmembrane region" description="Helical" evidence="6">
    <location>
        <begin position="47"/>
        <end position="68"/>
    </location>
</feature>
<evidence type="ECO:0000313" key="8">
    <source>
        <dbReference type="Proteomes" id="UP001500221"/>
    </source>
</evidence>
<dbReference type="Proteomes" id="UP001500221">
    <property type="component" value="Unassembled WGS sequence"/>
</dbReference>
<keyword evidence="8" id="KW-1185">Reference proteome</keyword>
<feature type="transmembrane region" description="Helical" evidence="6">
    <location>
        <begin position="349"/>
        <end position="369"/>
    </location>
</feature>
<evidence type="ECO:0000256" key="6">
    <source>
        <dbReference type="HAMAP-Rule" id="MF_00221"/>
    </source>
</evidence>
<keyword evidence="4 6" id="KW-1133">Transmembrane helix</keyword>
<feature type="transmembrane region" description="Helical" evidence="6">
    <location>
        <begin position="12"/>
        <end position="32"/>
    </location>
</feature>
<evidence type="ECO:0000256" key="5">
    <source>
        <dbReference type="ARBA" id="ARBA00023136"/>
    </source>
</evidence>
<keyword evidence="3 6" id="KW-0812">Transmembrane</keyword>
<dbReference type="EMBL" id="BAABKG010000003">
    <property type="protein sequence ID" value="GAA5149944.1"/>
    <property type="molecule type" value="Genomic_DNA"/>
</dbReference>
<feature type="transmembrane region" description="Helical" evidence="6">
    <location>
        <begin position="325"/>
        <end position="343"/>
    </location>
</feature>
<dbReference type="PANTHER" id="PTHR11706">
    <property type="entry name" value="SOLUTE CARRIER PROTEIN FAMILY 11 MEMBER"/>
    <property type="match status" value="1"/>
</dbReference>
<comment type="function">
    <text evidence="6">H(+)-stimulated, divalent metal cation uptake system.</text>
</comment>
<organism evidence="7 8">
    <name type="scientific">Nocardioides marinquilinus</name>
    <dbReference type="NCBI Taxonomy" id="1210400"/>
    <lineage>
        <taxon>Bacteria</taxon>
        <taxon>Bacillati</taxon>
        <taxon>Actinomycetota</taxon>
        <taxon>Actinomycetes</taxon>
        <taxon>Propionibacteriales</taxon>
        <taxon>Nocardioidaceae</taxon>
        <taxon>Nocardioides</taxon>
    </lineage>
</organism>
<keyword evidence="6" id="KW-0769">Symport</keyword>
<evidence type="ECO:0000256" key="1">
    <source>
        <dbReference type="ARBA" id="ARBA00004141"/>
    </source>
</evidence>
<comment type="caution">
    <text evidence="7">The sequence shown here is derived from an EMBL/GenBank/DDBJ whole genome shotgun (WGS) entry which is preliminary data.</text>
</comment>
<dbReference type="PANTHER" id="PTHR11706:SF33">
    <property type="entry name" value="NATURAL RESISTANCE-ASSOCIATED MACROPHAGE PROTEIN 2"/>
    <property type="match status" value="1"/>
</dbReference>
<feature type="transmembrane region" description="Helical" evidence="6">
    <location>
        <begin position="241"/>
        <end position="263"/>
    </location>
</feature>
<evidence type="ECO:0000256" key="3">
    <source>
        <dbReference type="ARBA" id="ARBA00022692"/>
    </source>
</evidence>
<keyword evidence="5 6" id="KW-0472">Membrane</keyword>
<feature type="transmembrane region" description="Helical" evidence="6">
    <location>
        <begin position="389"/>
        <end position="409"/>
    </location>
</feature>
<keyword evidence="6" id="KW-0406">Ion transport</keyword>
<accession>A0ABP9PPR9</accession>
<feature type="transmembrane region" description="Helical" evidence="6">
    <location>
        <begin position="283"/>
        <end position="305"/>
    </location>
</feature>
<dbReference type="HAMAP" id="MF_00221">
    <property type="entry name" value="NRAMP"/>
    <property type="match status" value="1"/>
</dbReference>
<dbReference type="InterPro" id="IPR001046">
    <property type="entry name" value="NRAMP_fam"/>
</dbReference>
<proteinExistence type="inferred from homology"/>
<feature type="transmembrane region" description="Helical" evidence="6">
    <location>
        <begin position="95"/>
        <end position="119"/>
    </location>
</feature>
<name>A0ABP9PPR9_9ACTN</name>
<feature type="transmembrane region" description="Helical" evidence="6">
    <location>
        <begin position="195"/>
        <end position="214"/>
    </location>
</feature>
<comment type="similarity">
    <text evidence="6">Belongs to the NRAMP family.</text>
</comment>
<evidence type="ECO:0000256" key="4">
    <source>
        <dbReference type="ARBA" id="ARBA00022989"/>
    </source>
</evidence>
<evidence type="ECO:0000256" key="2">
    <source>
        <dbReference type="ARBA" id="ARBA00022448"/>
    </source>
</evidence>